<protein>
    <submittedName>
        <fullName evidence="2">Migration and invasion inhibitory protein</fullName>
    </submittedName>
</protein>
<dbReference type="RefSeq" id="XP_005404020.1">
    <property type="nucleotide sequence ID" value="XM_005403963.1"/>
</dbReference>
<dbReference type="GeneID" id="102027532"/>
<gene>
    <name evidence="2" type="primary">MIIP</name>
</gene>
<dbReference type="RefSeq" id="XP_005404026.1">
    <property type="nucleotide sequence ID" value="XM_005403969.2"/>
</dbReference>
<dbReference type="PANTHER" id="PTHR34831">
    <property type="entry name" value="MIGRATION AND INVASION-INHIBITORY PROTEIN"/>
    <property type="match status" value="1"/>
</dbReference>
<dbReference type="Ensembl" id="ENSCLAT00000012008.1">
    <property type="protein sequence ID" value="ENSCLAP00000011869.1"/>
    <property type="gene ID" value="ENSCLAG00000008183.1"/>
</dbReference>
<dbReference type="OMA" id="PTPIWSV"/>
<dbReference type="RefSeq" id="XP_005404023.1">
    <property type="nucleotide sequence ID" value="XM_005403966.1"/>
</dbReference>
<feature type="region of interest" description="Disordered" evidence="1">
    <location>
        <begin position="347"/>
        <end position="382"/>
    </location>
</feature>
<keyword evidence="3" id="KW-1185">Reference proteome</keyword>
<feature type="compositionally biased region" description="Basic and acidic residues" evidence="1">
    <location>
        <begin position="72"/>
        <end position="86"/>
    </location>
</feature>
<feature type="region of interest" description="Disordered" evidence="1">
    <location>
        <begin position="33"/>
        <end position="94"/>
    </location>
</feature>
<dbReference type="AlphaFoldDB" id="A0A8C2YNL4"/>
<evidence type="ECO:0000256" key="1">
    <source>
        <dbReference type="SAM" id="MobiDB-lite"/>
    </source>
</evidence>
<name>A0A8C2YNL4_CHILA</name>
<dbReference type="InterPro" id="IPR031466">
    <property type="entry name" value="MIIP"/>
</dbReference>
<feature type="region of interest" description="Disordered" evidence="1">
    <location>
        <begin position="131"/>
        <end position="151"/>
    </location>
</feature>
<dbReference type="RefSeq" id="XP_005404024.1">
    <property type="nucleotide sequence ID" value="XM_005403967.1"/>
</dbReference>
<dbReference type="RefSeq" id="XP_013359759.1">
    <property type="nucleotide sequence ID" value="XM_013504305.1"/>
</dbReference>
<organism evidence="2 3">
    <name type="scientific">Chinchilla lanigera</name>
    <name type="common">Long-tailed chinchilla</name>
    <name type="synonym">Chinchilla villidera</name>
    <dbReference type="NCBI Taxonomy" id="34839"/>
    <lineage>
        <taxon>Eukaryota</taxon>
        <taxon>Metazoa</taxon>
        <taxon>Chordata</taxon>
        <taxon>Craniata</taxon>
        <taxon>Vertebrata</taxon>
        <taxon>Euteleostomi</taxon>
        <taxon>Mammalia</taxon>
        <taxon>Eutheria</taxon>
        <taxon>Euarchontoglires</taxon>
        <taxon>Glires</taxon>
        <taxon>Rodentia</taxon>
        <taxon>Hystricomorpha</taxon>
        <taxon>Chinchillidae</taxon>
        <taxon>Chinchilla</taxon>
    </lineage>
</organism>
<sequence>MVETEDLMQLRLRNLGLLRQLQAGQAAVRRLVAQAASESSVDSSSSSSYDSETPLSSETSTASSSASCSQDDECRAWEPPDTHPGDPCDTAWLGTAGSGVSSLHPAKFQRPEAPCPPRPCSTPLLVTCDLEEPSASQPEPQQAQAPKSILAQQSRKCKPRVTFEEFTVPESSWRLRPYLGYDWIAGSLDSSSSVSSKPEAFFSTLQEFRDAHREECTHGHHEPCLPGSCEGGDVEKDHECVYSYRVNRRLFLVPSDPGIPCRLCGTPRNQQGPETLAEPARVQVSVPLSVLDPPHRYHVHRRKSFDASDTLALPRHCLLGWDIVPPKPEKSSAPRSLDLWSSVSEAQHRKLSATSPSRLALPGKGPRPMPVWSEPQVPWAPQ</sequence>
<accession>A0A8C2YNL4</accession>
<feature type="compositionally biased region" description="Low complexity" evidence="1">
    <location>
        <begin position="33"/>
        <end position="69"/>
    </location>
</feature>
<dbReference type="GeneTree" id="ENSGT00390000003768"/>
<dbReference type="RefSeq" id="XP_013359758.1">
    <property type="nucleotide sequence ID" value="XM_013504304.1"/>
</dbReference>
<dbReference type="Proteomes" id="UP000694398">
    <property type="component" value="Unassembled WGS sequence"/>
</dbReference>
<reference evidence="2" key="2">
    <citation type="submission" date="2025-09" db="UniProtKB">
        <authorList>
            <consortium name="Ensembl"/>
        </authorList>
    </citation>
    <scope>IDENTIFICATION</scope>
</reference>
<dbReference type="RefSeq" id="XP_005404027.1">
    <property type="nucleotide sequence ID" value="XM_005403970.2"/>
</dbReference>
<evidence type="ECO:0000313" key="2">
    <source>
        <dbReference type="Ensembl" id="ENSCLAP00000011869.1"/>
    </source>
</evidence>
<dbReference type="GO" id="GO:0030336">
    <property type="term" value="P:negative regulation of cell migration"/>
    <property type="evidence" value="ECO:0007669"/>
    <property type="project" value="InterPro"/>
</dbReference>
<dbReference type="RefSeq" id="XP_013359760.1">
    <property type="nucleotide sequence ID" value="XM_013504306.1"/>
</dbReference>
<dbReference type="Pfam" id="PF15734">
    <property type="entry name" value="MIIP"/>
    <property type="match status" value="1"/>
</dbReference>
<reference evidence="2" key="1">
    <citation type="submission" date="2025-08" db="UniProtKB">
        <authorList>
            <consortium name="Ensembl"/>
        </authorList>
    </citation>
    <scope>IDENTIFICATION</scope>
</reference>
<evidence type="ECO:0000313" key="3">
    <source>
        <dbReference type="Proteomes" id="UP000694398"/>
    </source>
</evidence>
<dbReference type="PANTHER" id="PTHR34831:SF1">
    <property type="entry name" value="MIGRATION AND INVASION-INHIBITORY PROTEIN"/>
    <property type="match status" value="1"/>
</dbReference>
<dbReference type="GO" id="GO:0010972">
    <property type="term" value="P:negative regulation of G2/M transition of mitotic cell cycle"/>
    <property type="evidence" value="ECO:0007669"/>
    <property type="project" value="InterPro"/>
</dbReference>
<feature type="compositionally biased region" description="Low complexity" evidence="1">
    <location>
        <begin position="133"/>
        <end position="146"/>
    </location>
</feature>
<dbReference type="OrthoDB" id="10002384at2759"/>
<proteinExistence type="predicted"/>
<dbReference type="CTD" id="60672"/>